<accession>A0A4P9W8J9</accession>
<gene>
    <name evidence="2" type="ORF">BDK51DRAFT_51197</name>
</gene>
<feature type="compositionally biased region" description="Low complexity" evidence="1">
    <location>
        <begin position="173"/>
        <end position="186"/>
    </location>
</feature>
<evidence type="ECO:0000256" key="1">
    <source>
        <dbReference type="SAM" id="MobiDB-lite"/>
    </source>
</evidence>
<dbReference type="EMBL" id="KZ996436">
    <property type="protein sequence ID" value="RKO88861.1"/>
    <property type="molecule type" value="Genomic_DNA"/>
</dbReference>
<sequence length="316" mass="35146">MNPSEPIRSGNERAPTDPSSFSSSAFTPSHCAPQFISPPLSSYASSASSSPASLRQTPSSRKTGEQRRRGLGQRWRDQLASWNQGWRGECWRAGGIRGDTRLQPPLHLEGANNLGTNSTPSAWKIAPNACRPPYRAHHECMNLQLGMWGCYPHRDESTLGNKRQVPIHRRHGPSSSSSSAPSYRAIPRSHRKPQIHTPLLFLPFFHRFCFYSVASPPDPISLPQCPAEVPNAFLPHHHRKRQSDEGHGRSGINDEGGSLAKPIKLALKFSDRAEGLHQLEPDEAGWPLWSDFHNFGAQQLSKALQVFLLVRNAEAR</sequence>
<evidence type="ECO:0000313" key="2">
    <source>
        <dbReference type="EMBL" id="RKO88861.1"/>
    </source>
</evidence>
<feature type="region of interest" description="Disordered" evidence="1">
    <location>
        <begin position="166"/>
        <end position="189"/>
    </location>
</feature>
<reference evidence="3" key="1">
    <citation type="journal article" date="2018" name="Nat. Microbiol.">
        <title>Leveraging single-cell genomics to expand the fungal tree of life.</title>
        <authorList>
            <person name="Ahrendt S.R."/>
            <person name="Quandt C.A."/>
            <person name="Ciobanu D."/>
            <person name="Clum A."/>
            <person name="Salamov A."/>
            <person name="Andreopoulos B."/>
            <person name="Cheng J.F."/>
            <person name="Woyke T."/>
            <person name="Pelin A."/>
            <person name="Henrissat B."/>
            <person name="Reynolds N.K."/>
            <person name="Benny G.L."/>
            <person name="Smith M.E."/>
            <person name="James T.Y."/>
            <person name="Grigoriev I.V."/>
        </authorList>
    </citation>
    <scope>NUCLEOTIDE SEQUENCE [LARGE SCALE GENOMIC DNA]</scope>
</reference>
<name>A0A4P9W8J9_9FUNG</name>
<proteinExistence type="predicted"/>
<feature type="compositionally biased region" description="Low complexity" evidence="1">
    <location>
        <begin position="16"/>
        <end position="29"/>
    </location>
</feature>
<protein>
    <submittedName>
        <fullName evidence="2">Uncharacterized protein</fullName>
    </submittedName>
</protein>
<organism evidence="2 3">
    <name type="scientific">Blyttiomyces helicus</name>
    <dbReference type="NCBI Taxonomy" id="388810"/>
    <lineage>
        <taxon>Eukaryota</taxon>
        <taxon>Fungi</taxon>
        <taxon>Fungi incertae sedis</taxon>
        <taxon>Chytridiomycota</taxon>
        <taxon>Chytridiomycota incertae sedis</taxon>
        <taxon>Chytridiomycetes</taxon>
        <taxon>Chytridiomycetes incertae sedis</taxon>
        <taxon>Blyttiomyces</taxon>
    </lineage>
</organism>
<feature type="compositionally biased region" description="Low complexity" evidence="1">
    <location>
        <begin position="37"/>
        <end position="54"/>
    </location>
</feature>
<feature type="region of interest" description="Disordered" evidence="1">
    <location>
        <begin position="1"/>
        <end position="73"/>
    </location>
</feature>
<evidence type="ECO:0000313" key="3">
    <source>
        <dbReference type="Proteomes" id="UP000269721"/>
    </source>
</evidence>
<dbReference type="AlphaFoldDB" id="A0A4P9W8J9"/>
<keyword evidence="3" id="KW-1185">Reference proteome</keyword>
<dbReference type="Proteomes" id="UP000269721">
    <property type="component" value="Unassembled WGS sequence"/>
</dbReference>